<keyword evidence="2" id="KW-0812">Transmembrane</keyword>
<proteinExistence type="predicted"/>
<feature type="transmembrane region" description="Helical" evidence="2">
    <location>
        <begin position="81"/>
        <end position="98"/>
    </location>
</feature>
<feature type="transmembrane region" description="Helical" evidence="2">
    <location>
        <begin position="157"/>
        <end position="182"/>
    </location>
</feature>
<keyword evidence="2" id="KW-1133">Transmembrane helix</keyword>
<evidence type="ECO:0000313" key="3">
    <source>
        <dbReference type="EMBL" id="RBP98062.1"/>
    </source>
</evidence>
<evidence type="ECO:0000256" key="2">
    <source>
        <dbReference type="SAM" id="Phobius"/>
    </source>
</evidence>
<dbReference type="InterPro" id="IPR045931">
    <property type="entry name" value="DUF6350"/>
</dbReference>
<feature type="compositionally biased region" description="Polar residues" evidence="1">
    <location>
        <begin position="442"/>
        <end position="452"/>
    </location>
</feature>
<dbReference type="Proteomes" id="UP000252530">
    <property type="component" value="Unassembled WGS sequence"/>
</dbReference>
<feature type="transmembrane region" description="Helical" evidence="2">
    <location>
        <begin position="384"/>
        <end position="404"/>
    </location>
</feature>
<feature type="transmembrane region" description="Helical" evidence="2">
    <location>
        <begin position="54"/>
        <end position="74"/>
    </location>
</feature>
<evidence type="ECO:0000313" key="4">
    <source>
        <dbReference type="Proteomes" id="UP000252530"/>
    </source>
</evidence>
<feature type="region of interest" description="Disordered" evidence="1">
    <location>
        <begin position="413"/>
        <end position="452"/>
    </location>
</feature>
<keyword evidence="2" id="KW-0472">Membrane</keyword>
<comment type="caution">
    <text evidence="3">The sequence shown here is derived from an EMBL/GenBank/DDBJ whole genome shotgun (WGS) entry which is preliminary data.</text>
</comment>
<dbReference type="AlphaFoldDB" id="A0A366KA06"/>
<dbReference type="EMBL" id="PDCG01000002">
    <property type="protein sequence ID" value="RBP98062.1"/>
    <property type="molecule type" value="Genomic_DNA"/>
</dbReference>
<protein>
    <recommendedName>
        <fullName evidence="5">Beta-carotene 15,15'-monooxygenase</fullName>
    </recommendedName>
</protein>
<accession>A0A366KA06</accession>
<gene>
    <name evidence="3" type="ORF">CRD60_02500</name>
</gene>
<feature type="transmembrane region" description="Helical" evidence="2">
    <location>
        <begin position="265"/>
        <end position="286"/>
    </location>
</feature>
<evidence type="ECO:0008006" key="5">
    <source>
        <dbReference type="Google" id="ProtNLM"/>
    </source>
</evidence>
<organism evidence="3 4">
    <name type="scientific">Bifidobacterium aemilianum</name>
    <dbReference type="NCBI Taxonomy" id="2493120"/>
    <lineage>
        <taxon>Bacteria</taxon>
        <taxon>Bacillati</taxon>
        <taxon>Actinomycetota</taxon>
        <taxon>Actinomycetes</taxon>
        <taxon>Bifidobacteriales</taxon>
        <taxon>Bifidobacteriaceae</taxon>
        <taxon>Bifidobacterium</taxon>
    </lineage>
</organism>
<keyword evidence="4" id="KW-1185">Reference proteome</keyword>
<sequence length="452" mass="48606">MLIFAVAIGGFLALTLLVISMEEGGKPLSDSAIPLTQAVILLTQGTGFETHSFRLTLVPLLLTLLLIALIASLTRRSVATAHAYAAGLLTWTIINWIFTQGVSVALIDDSWLIICKTDMVFTLGWVVGSCRNSRWLARAMRSVQQHTSVGFRSAVRLGVSLALVLLALYLLFGLIAVLVWIVRGHEAMATLFQLDNMQMGSRILTSIAAVVWLPNSMMWALSWLFGGGFAIGDLASFTLWMGQSHALPPLPVFGLFPKALTNPSLISVLVSLPFFLSLFLGLLALATRRVIRFPARTTAKAKERQAQTQGKSGSGSDAQVRHLVEQLIYAAGSFCLTSALVALISSLCFALSNGSLGRIRLRKVGVDLMASVQAVGKPTAMGLFAAWLLAVLGWSIIFAIRWSIAKAARSKRGQSPSAASASSFQDKDPLAHEDDSEPQPSPILTSEESVTN</sequence>
<evidence type="ECO:0000256" key="1">
    <source>
        <dbReference type="SAM" id="MobiDB-lite"/>
    </source>
</evidence>
<feature type="transmembrane region" description="Helical" evidence="2">
    <location>
        <begin position="203"/>
        <end position="231"/>
    </location>
</feature>
<reference evidence="3 4" key="1">
    <citation type="submission" date="2017-10" db="EMBL/GenBank/DDBJ databases">
        <title>Bifidobacterium xylocopum sp. nov. and Bifidobacterium aemilianum sp. nov., from the carpenter bee (Xylocopa violacea) digestive tract.</title>
        <authorList>
            <person name="Alberoni D."/>
            <person name="Baffoni L."/>
            <person name="Di Gioia D."/>
            <person name="Gaggia F."/>
            <person name="Biavati B."/>
        </authorList>
    </citation>
    <scope>NUCLEOTIDE SEQUENCE [LARGE SCALE GENOMIC DNA]</scope>
    <source>
        <strain evidence="3 4">XV10</strain>
    </source>
</reference>
<dbReference type="Pfam" id="PF19877">
    <property type="entry name" value="DUF6350"/>
    <property type="match status" value="1"/>
</dbReference>
<name>A0A366KA06_9BIFI</name>
<feature type="transmembrane region" description="Helical" evidence="2">
    <location>
        <begin position="327"/>
        <end position="352"/>
    </location>
</feature>